<organism evidence="2 3">
    <name type="scientific">Rhipicephalus microplus</name>
    <name type="common">Cattle tick</name>
    <name type="synonym">Boophilus microplus</name>
    <dbReference type="NCBI Taxonomy" id="6941"/>
    <lineage>
        <taxon>Eukaryota</taxon>
        <taxon>Metazoa</taxon>
        <taxon>Ecdysozoa</taxon>
        <taxon>Arthropoda</taxon>
        <taxon>Chelicerata</taxon>
        <taxon>Arachnida</taxon>
        <taxon>Acari</taxon>
        <taxon>Parasitiformes</taxon>
        <taxon>Ixodida</taxon>
        <taxon>Ixodoidea</taxon>
        <taxon>Ixodidae</taxon>
        <taxon>Rhipicephalinae</taxon>
        <taxon>Rhipicephalus</taxon>
        <taxon>Boophilus</taxon>
    </lineage>
</organism>
<protein>
    <submittedName>
        <fullName evidence="2">Uncharacterized protein</fullName>
    </submittedName>
</protein>
<keyword evidence="3" id="KW-1185">Reference proteome</keyword>
<evidence type="ECO:0000313" key="3">
    <source>
        <dbReference type="Proteomes" id="UP000821866"/>
    </source>
</evidence>
<proteinExistence type="predicted"/>
<feature type="region of interest" description="Disordered" evidence="1">
    <location>
        <begin position="22"/>
        <end position="44"/>
    </location>
</feature>
<reference evidence="2" key="1">
    <citation type="journal article" date="2020" name="Cell">
        <title>Large-Scale Comparative Analyses of Tick Genomes Elucidate Their Genetic Diversity and Vector Capacities.</title>
        <authorList>
            <consortium name="Tick Genome and Microbiome Consortium (TIGMIC)"/>
            <person name="Jia N."/>
            <person name="Wang J."/>
            <person name="Shi W."/>
            <person name="Du L."/>
            <person name="Sun Y."/>
            <person name="Zhan W."/>
            <person name="Jiang J.F."/>
            <person name="Wang Q."/>
            <person name="Zhang B."/>
            <person name="Ji P."/>
            <person name="Bell-Sakyi L."/>
            <person name="Cui X.M."/>
            <person name="Yuan T.T."/>
            <person name="Jiang B.G."/>
            <person name="Yang W.F."/>
            <person name="Lam T.T."/>
            <person name="Chang Q.C."/>
            <person name="Ding S.J."/>
            <person name="Wang X.J."/>
            <person name="Zhu J.G."/>
            <person name="Ruan X.D."/>
            <person name="Zhao L."/>
            <person name="Wei J.T."/>
            <person name="Ye R.Z."/>
            <person name="Que T.C."/>
            <person name="Du C.H."/>
            <person name="Zhou Y.H."/>
            <person name="Cheng J.X."/>
            <person name="Dai P.F."/>
            <person name="Guo W.B."/>
            <person name="Han X.H."/>
            <person name="Huang E.J."/>
            <person name="Li L.F."/>
            <person name="Wei W."/>
            <person name="Gao Y.C."/>
            <person name="Liu J.Z."/>
            <person name="Shao H.Z."/>
            <person name="Wang X."/>
            <person name="Wang C.C."/>
            <person name="Yang T.C."/>
            <person name="Huo Q.B."/>
            <person name="Li W."/>
            <person name="Chen H.Y."/>
            <person name="Chen S.E."/>
            <person name="Zhou L.G."/>
            <person name="Ni X.B."/>
            <person name="Tian J.H."/>
            <person name="Sheng Y."/>
            <person name="Liu T."/>
            <person name="Pan Y.S."/>
            <person name="Xia L.Y."/>
            <person name="Li J."/>
            <person name="Zhao F."/>
            <person name="Cao W.C."/>
        </authorList>
    </citation>
    <scope>NUCLEOTIDE SEQUENCE</scope>
    <source>
        <strain evidence="2">Rmic-2018</strain>
    </source>
</reference>
<dbReference type="Proteomes" id="UP000821866">
    <property type="component" value="Chromosome 8"/>
</dbReference>
<evidence type="ECO:0000256" key="1">
    <source>
        <dbReference type="SAM" id="MobiDB-lite"/>
    </source>
</evidence>
<sequence length="213" mass="23369">MARRVRVRQESRAWLCVHYADSGRSPEEEAEGEEDSREQAPRVTLAPVATRSELQLPPAGFEWLSPEPRCRKSERWSLLLARPFYSSKQLSGEKKNGKDMYRLGVTVRSRAAGKQPVAGARGSGLGDRRWATTDSGPDSSEVVPGRPLAQRGRPSFLVACFDVSFRVFAEKVVPGTRAQKGLGVIPVVVECGTSEASARGPPLSLVYLLLLYT</sequence>
<gene>
    <name evidence="2" type="ORF">HPB51_020283</name>
</gene>
<reference evidence="2" key="2">
    <citation type="submission" date="2021-09" db="EMBL/GenBank/DDBJ databases">
        <authorList>
            <person name="Jia N."/>
            <person name="Wang J."/>
            <person name="Shi W."/>
            <person name="Du L."/>
            <person name="Sun Y."/>
            <person name="Zhan W."/>
            <person name="Jiang J."/>
            <person name="Wang Q."/>
            <person name="Zhang B."/>
            <person name="Ji P."/>
            <person name="Sakyi L.B."/>
            <person name="Cui X."/>
            <person name="Yuan T."/>
            <person name="Jiang B."/>
            <person name="Yang W."/>
            <person name="Lam T.T.-Y."/>
            <person name="Chang Q."/>
            <person name="Ding S."/>
            <person name="Wang X."/>
            <person name="Zhu J."/>
            <person name="Ruan X."/>
            <person name="Zhao L."/>
            <person name="Wei J."/>
            <person name="Que T."/>
            <person name="Du C."/>
            <person name="Cheng J."/>
            <person name="Dai P."/>
            <person name="Han X."/>
            <person name="Huang E."/>
            <person name="Gao Y."/>
            <person name="Liu J."/>
            <person name="Shao H."/>
            <person name="Ye R."/>
            <person name="Li L."/>
            <person name="Wei W."/>
            <person name="Wang X."/>
            <person name="Wang C."/>
            <person name="Huo Q."/>
            <person name="Li W."/>
            <person name="Guo W."/>
            <person name="Chen H."/>
            <person name="Chen S."/>
            <person name="Zhou L."/>
            <person name="Zhou L."/>
            <person name="Ni X."/>
            <person name="Tian J."/>
            <person name="Zhou Y."/>
            <person name="Sheng Y."/>
            <person name="Liu T."/>
            <person name="Pan Y."/>
            <person name="Xia L."/>
            <person name="Li J."/>
            <person name="Zhao F."/>
            <person name="Cao W."/>
        </authorList>
    </citation>
    <scope>NUCLEOTIDE SEQUENCE</scope>
    <source>
        <strain evidence="2">Rmic-2018</strain>
        <tissue evidence="2">Larvae</tissue>
    </source>
</reference>
<accession>A0A9J6DBZ2</accession>
<evidence type="ECO:0000313" key="2">
    <source>
        <dbReference type="EMBL" id="KAH8019584.1"/>
    </source>
</evidence>
<comment type="caution">
    <text evidence="2">The sequence shown here is derived from an EMBL/GenBank/DDBJ whole genome shotgun (WGS) entry which is preliminary data.</text>
</comment>
<dbReference type="EMBL" id="JABSTU010000010">
    <property type="protein sequence ID" value="KAH8019584.1"/>
    <property type="molecule type" value="Genomic_DNA"/>
</dbReference>
<feature type="region of interest" description="Disordered" evidence="1">
    <location>
        <begin position="112"/>
        <end position="146"/>
    </location>
</feature>
<dbReference type="AlphaFoldDB" id="A0A9J6DBZ2"/>
<name>A0A9J6DBZ2_RHIMP</name>